<evidence type="ECO:0000313" key="8">
    <source>
        <dbReference type="EMBL" id="PMC82327.1"/>
    </source>
</evidence>
<evidence type="ECO:0000259" key="6">
    <source>
        <dbReference type="Pfam" id="PF00535"/>
    </source>
</evidence>
<evidence type="ECO:0000313" key="9">
    <source>
        <dbReference type="Proteomes" id="UP000235658"/>
    </source>
</evidence>
<dbReference type="EMBL" id="PNHP01000001">
    <property type="protein sequence ID" value="PMC82327.1"/>
    <property type="molecule type" value="Genomic_DNA"/>
</dbReference>
<accession>A0A2N6UKI3</accession>
<keyword evidence="8" id="KW-0328">Glycosyltransferase</keyword>
<reference evidence="8 9" key="1">
    <citation type="submission" date="2017-09" db="EMBL/GenBank/DDBJ databases">
        <title>Bacterial strain isolated from the female urinary microbiota.</title>
        <authorList>
            <person name="Thomas-White K."/>
            <person name="Kumar N."/>
            <person name="Forster S."/>
            <person name="Putonti C."/>
            <person name="Lawley T."/>
            <person name="Wolfe A.J."/>
        </authorList>
    </citation>
    <scope>NUCLEOTIDE SEQUENCE [LARGE SCALE GENOMIC DNA]</scope>
    <source>
        <strain evidence="8 9">UMB0204</strain>
    </source>
</reference>
<dbReference type="GO" id="GO:0016020">
    <property type="term" value="C:membrane"/>
    <property type="evidence" value="ECO:0007669"/>
    <property type="project" value="UniProtKB-SubCell"/>
</dbReference>
<keyword evidence="2 5" id="KW-0812">Transmembrane</keyword>
<comment type="caution">
    <text evidence="8">The sequence shown here is derived from an EMBL/GenBank/DDBJ whole genome shotgun (WGS) entry which is preliminary data.</text>
</comment>
<evidence type="ECO:0000256" key="5">
    <source>
        <dbReference type="SAM" id="Phobius"/>
    </source>
</evidence>
<gene>
    <name evidence="8" type="ORF">CJ192_00930</name>
</gene>
<feature type="domain" description="Glycosyltransferase 2-like" evidence="6">
    <location>
        <begin position="6"/>
        <end position="168"/>
    </location>
</feature>
<dbReference type="Proteomes" id="UP000235658">
    <property type="component" value="Unassembled WGS sequence"/>
</dbReference>
<dbReference type="InterPro" id="IPR007267">
    <property type="entry name" value="GtrA_DPMS_TM"/>
</dbReference>
<dbReference type="GeneID" id="84577742"/>
<dbReference type="GO" id="GO:0006487">
    <property type="term" value="P:protein N-linked glycosylation"/>
    <property type="evidence" value="ECO:0007669"/>
    <property type="project" value="TreeGrafter"/>
</dbReference>
<proteinExistence type="predicted"/>
<dbReference type="PANTHER" id="PTHR10859">
    <property type="entry name" value="GLYCOSYL TRANSFERASE"/>
    <property type="match status" value="1"/>
</dbReference>
<evidence type="ECO:0000256" key="1">
    <source>
        <dbReference type="ARBA" id="ARBA00004141"/>
    </source>
</evidence>
<dbReference type="GO" id="GO:0016757">
    <property type="term" value="F:glycosyltransferase activity"/>
    <property type="evidence" value="ECO:0007669"/>
    <property type="project" value="UniProtKB-KW"/>
</dbReference>
<dbReference type="GO" id="GO:0000271">
    <property type="term" value="P:polysaccharide biosynthetic process"/>
    <property type="evidence" value="ECO:0007669"/>
    <property type="project" value="InterPro"/>
</dbReference>
<dbReference type="Pfam" id="PF04138">
    <property type="entry name" value="GtrA_DPMS_TM"/>
    <property type="match status" value="1"/>
</dbReference>
<keyword evidence="4 5" id="KW-0472">Membrane</keyword>
<evidence type="ECO:0000256" key="2">
    <source>
        <dbReference type="ARBA" id="ARBA00022692"/>
    </source>
</evidence>
<comment type="subcellular location">
    <subcellularLocation>
        <location evidence="1">Membrane</location>
        <topology evidence="1">Multi-pass membrane protein</topology>
    </subcellularLocation>
</comment>
<feature type="transmembrane region" description="Helical" evidence="5">
    <location>
        <begin position="263"/>
        <end position="280"/>
    </location>
</feature>
<evidence type="ECO:0000259" key="7">
    <source>
        <dbReference type="Pfam" id="PF04138"/>
    </source>
</evidence>
<feature type="transmembrane region" description="Helical" evidence="5">
    <location>
        <begin position="330"/>
        <end position="347"/>
    </location>
</feature>
<evidence type="ECO:0000256" key="3">
    <source>
        <dbReference type="ARBA" id="ARBA00022989"/>
    </source>
</evidence>
<feature type="transmembrane region" description="Helical" evidence="5">
    <location>
        <begin position="300"/>
        <end position="318"/>
    </location>
</feature>
<dbReference type="SUPFAM" id="SSF53448">
    <property type="entry name" value="Nucleotide-diphospho-sugar transferases"/>
    <property type="match status" value="1"/>
</dbReference>
<dbReference type="InterPro" id="IPR029044">
    <property type="entry name" value="Nucleotide-diphossugar_trans"/>
</dbReference>
<feature type="domain" description="GtrA/DPMS transmembrane" evidence="7">
    <location>
        <begin position="232"/>
        <end position="353"/>
    </location>
</feature>
<name>A0A2N6UKI3_9FIRM</name>
<sequence>MKDIIVLIPALNPPRHILTNYLKELREKGFERIILVNDGSRNEYKEYFASLKNQGIDVFDHYKNFGKGRALKNSFNYILNNYSDFSYVITADSDGQHRAEDLFNIAKIASRSKENILFLGSRDFNEENVPFKSSFGNKLTSFIYKLMFKDKIRDTQTGLRAICKSHMEDFLDLDGERFEYEINMLINCSKSGKKIKEIPIETVYFDNNSETHFNPVKDSIKIYSVMFKTFFKFILSSLSSWLVDIGFFRLFTKTLINIVKSQSIIIWISTIGARIISGLFNYNVNKNIVFKDESDSKSVFYKYIILWLCQMILSAFLVDRLFLSLGLDSSLIKIFVDCLIFLLSYRIQDRYIFN</sequence>
<keyword evidence="8" id="KW-0808">Transferase</keyword>
<protein>
    <submittedName>
        <fullName evidence="8">Dolichyl-phosphate beta-D-mannosyltransferase</fullName>
    </submittedName>
</protein>
<feature type="transmembrane region" description="Helical" evidence="5">
    <location>
        <begin position="230"/>
        <end position="251"/>
    </location>
</feature>
<organism evidence="8 9">
    <name type="scientific">Anaerococcus hydrogenalis</name>
    <dbReference type="NCBI Taxonomy" id="33029"/>
    <lineage>
        <taxon>Bacteria</taxon>
        <taxon>Bacillati</taxon>
        <taxon>Bacillota</taxon>
        <taxon>Tissierellia</taxon>
        <taxon>Tissierellales</taxon>
        <taxon>Peptoniphilaceae</taxon>
        <taxon>Anaerococcus</taxon>
    </lineage>
</organism>
<dbReference type="InterPro" id="IPR001173">
    <property type="entry name" value="Glyco_trans_2-like"/>
</dbReference>
<dbReference type="CDD" id="cd04179">
    <property type="entry name" value="DPM_DPG-synthase_like"/>
    <property type="match status" value="1"/>
</dbReference>
<dbReference type="Pfam" id="PF00535">
    <property type="entry name" value="Glycos_transf_2"/>
    <property type="match status" value="1"/>
</dbReference>
<dbReference type="Gene3D" id="3.90.550.10">
    <property type="entry name" value="Spore Coat Polysaccharide Biosynthesis Protein SpsA, Chain A"/>
    <property type="match status" value="1"/>
</dbReference>
<evidence type="ECO:0000256" key="4">
    <source>
        <dbReference type="ARBA" id="ARBA00023136"/>
    </source>
</evidence>
<dbReference type="PANTHER" id="PTHR10859:SF114">
    <property type="entry name" value="DOLICHOL-PHOSPHATE MANNOSYLTRANSFERASE"/>
    <property type="match status" value="1"/>
</dbReference>
<keyword evidence="3 5" id="KW-1133">Transmembrane helix</keyword>
<dbReference type="RefSeq" id="WP_102197421.1">
    <property type="nucleotide sequence ID" value="NZ_CAUPDS010000009.1"/>
</dbReference>
<dbReference type="AlphaFoldDB" id="A0A2N6UKI3"/>